<evidence type="ECO:0000313" key="1">
    <source>
        <dbReference type="EMBL" id="TFK47091.1"/>
    </source>
</evidence>
<dbReference type="AlphaFoldDB" id="A0A5C3MZY1"/>
<name>A0A5C3MZY1_9AGAM</name>
<evidence type="ECO:0000313" key="2">
    <source>
        <dbReference type="Proteomes" id="UP000305948"/>
    </source>
</evidence>
<protein>
    <submittedName>
        <fullName evidence="1">Uncharacterized protein</fullName>
    </submittedName>
</protein>
<proteinExistence type="predicted"/>
<sequence length="149" mass="15903">MVRTWVRTSTGGIAITSATVSSVLAPFLCSTPPPLICGEEGEDNPGLHSSTVRTSLRSSFFCHVHFCNHRRPACHTGQLSSNRYSCGPKGSLVGIAFSHPQPHILGIYSCSDILKSERAVLVKVMMVGDRGHLGLLTIIANPDGRCGCV</sequence>
<gene>
    <name evidence="1" type="ORF">OE88DRAFT_811476</name>
</gene>
<dbReference type="EMBL" id="ML213525">
    <property type="protein sequence ID" value="TFK47091.1"/>
    <property type="molecule type" value="Genomic_DNA"/>
</dbReference>
<organism evidence="1 2">
    <name type="scientific">Heliocybe sulcata</name>
    <dbReference type="NCBI Taxonomy" id="5364"/>
    <lineage>
        <taxon>Eukaryota</taxon>
        <taxon>Fungi</taxon>
        <taxon>Dikarya</taxon>
        <taxon>Basidiomycota</taxon>
        <taxon>Agaricomycotina</taxon>
        <taxon>Agaricomycetes</taxon>
        <taxon>Gloeophyllales</taxon>
        <taxon>Gloeophyllaceae</taxon>
        <taxon>Heliocybe</taxon>
    </lineage>
</organism>
<keyword evidence="2" id="KW-1185">Reference proteome</keyword>
<accession>A0A5C3MZY1</accession>
<dbReference type="Proteomes" id="UP000305948">
    <property type="component" value="Unassembled WGS sequence"/>
</dbReference>
<reference evidence="1 2" key="1">
    <citation type="journal article" date="2019" name="Nat. Ecol. Evol.">
        <title>Megaphylogeny resolves global patterns of mushroom evolution.</title>
        <authorList>
            <person name="Varga T."/>
            <person name="Krizsan K."/>
            <person name="Foldi C."/>
            <person name="Dima B."/>
            <person name="Sanchez-Garcia M."/>
            <person name="Sanchez-Ramirez S."/>
            <person name="Szollosi G.J."/>
            <person name="Szarkandi J.G."/>
            <person name="Papp V."/>
            <person name="Albert L."/>
            <person name="Andreopoulos W."/>
            <person name="Angelini C."/>
            <person name="Antonin V."/>
            <person name="Barry K.W."/>
            <person name="Bougher N.L."/>
            <person name="Buchanan P."/>
            <person name="Buyck B."/>
            <person name="Bense V."/>
            <person name="Catcheside P."/>
            <person name="Chovatia M."/>
            <person name="Cooper J."/>
            <person name="Damon W."/>
            <person name="Desjardin D."/>
            <person name="Finy P."/>
            <person name="Geml J."/>
            <person name="Haridas S."/>
            <person name="Hughes K."/>
            <person name="Justo A."/>
            <person name="Karasinski D."/>
            <person name="Kautmanova I."/>
            <person name="Kiss B."/>
            <person name="Kocsube S."/>
            <person name="Kotiranta H."/>
            <person name="LaButti K.M."/>
            <person name="Lechner B.E."/>
            <person name="Liimatainen K."/>
            <person name="Lipzen A."/>
            <person name="Lukacs Z."/>
            <person name="Mihaltcheva S."/>
            <person name="Morgado L.N."/>
            <person name="Niskanen T."/>
            <person name="Noordeloos M.E."/>
            <person name="Ohm R.A."/>
            <person name="Ortiz-Santana B."/>
            <person name="Ovrebo C."/>
            <person name="Racz N."/>
            <person name="Riley R."/>
            <person name="Savchenko A."/>
            <person name="Shiryaev A."/>
            <person name="Soop K."/>
            <person name="Spirin V."/>
            <person name="Szebenyi C."/>
            <person name="Tomsovsky M."/>
            <person name="Tulloss R.E."/>
            <person name="Uehling J."/>
            <person name="Grigoriev I.V."/>
            <person name="Vagvolgyi C."/>
            <person name="Papp T."/>
            <person name="Martin F.M."/>
            <person name="Miettinen O."/>
            <person name="Hibbett D.S."/>
            <person name="Nagy L.G."/>
        </authorList>
    </citation>
    <scope>NUCLEOTIDE SEQUENCE [LARGE SCALE GENOMIC DNA]</scope>
    <source>
        <strain evidence="1 2">OMC1185</strain>
    </source>
</reference>